<dbReference type="OrthoDB" id="3795759at2759"/>
<evidence type="ECO:0000313" key="1">
    <source>
        <dbReference type="EMBL" id="KAJ4353404.1"/>
    </source>
</evidence>
<dbReference type="AlphaFoldDB" id="A0A9W8XKY0"/>
<name>A0A9W8XKY0_9PLEO</name>
<proteinExistence type="predicted"/>
<comment type="caution">
    <text evidence="1">The sequence shown here is derived from an EMBL/GenBank/DDBJ whole genome shotgun (WGS) entry which is preliminary data.</text>
</comment>
<dbReference type="Proteomes" id="UP001140513">
    <property type="component" value="Unassembled WGS sequence"/>
</dbReference>
<protein>
    <submittedName>
        <fullName evidence="1">Uncharacterized protein</fullName>
    </submittedName>
</protein>
<evidence type="ECO:0000313" key="2">
    <source>
        <dbReference type="Proteomes" id="UP001140513"/>
    </source>
</evidence>
<dbReference type="EMBL" id="JAPEUX010000004">
    <property type="protein sequence ID" value="KAJ4353404.1"/>
    <property type="molecule type" value="Genomic_DNA"/>
</dbReference>
<dbReference type="RefSeq" id="XP_056071178.1">
    <property type="nucleotide sequence ID" value="XM_056213911.1"/>
</dbReference>
<reference evidence="1" key="1">
    <citation type="submission" date="2022-10" db="EMBL/GenBank/DDBJ databases">
        <title>Tapping the CABI collections for fungal endophytes: first genome assemblies for Collariella, Neodidymelliopsis, Ascochyta clinopodiicola, Didymella pomorum, Didymosphaeria variabile, Neocosmospora piperis and Neocucurbitaria cava.</title>
        <authorList>
            <person name="Hill R."/>
        </authorList>
    </citation>
    <scope>NUCLEOTIDE SEQUENCE</scope>
    <source>
        <strain evidence="1">IMI 356815</strain>
    </source>
</reference>
<sequence>MGGCMKFLFQEGYNSQDHSKDFNRFGEKYVAKNEEWWEQLPDRKDYSIGKYVLIYGKPDQQDAEVWVGKIAEKYEDNNYGIQWMYLKAEGDEKTHEALSRTRHRFPLRSYRV</sequence>
<organism evidence="1 2">
    <name type="scientific">Didymosphaeria variabile</name>
    <dbReference type="NCBI Taxonomy" id="1932322"/>
    <lineage>
        <taxon>Eukaryota</taxon>
        <taxon>Fungi</taxon>
        <taxon>Dikarya</taxon>
        <taxon>Ascomycota</taxon>
        <taxon>Pezizomycotina</taxon>
        <taxon>Dothideomycetes</taxon>
        <taxon>Pleosporomycetidae</taxon>
        <taxon>Pleosporales</taxon>
        <taxon>Massarineae</taxon>
        <taxon>Didymosphaeriaceae</taxon>
        <taxon>Didymosphaeria</taxon>
    </lineage>
</organism>
<accession>A0A9W8XKY0</accession>
<dbReference type="GeneID" id="80908663"/>
<gene>
    <name evidence="1" type="ORF">N0V89_005133</name>
</gene>
<keyword evidence="2" id="KW-1185">Reference proteome</keyword>